<dbReference type="Pfam" id="PF13966">
    <property type="entry name" value="zf-RVT"/>
    <property type="match status" value="1"/>
</dbReference>
<evidence type="ECO:0000313" key="2">
    <source>
        <dbReference type="EMBL" id="KHN02645.1"/>
    </source>
</evidence>
<proteinExistence type="predicted"/>
<dbReference type="Proteomes" id="UP000053555">
    <property type="component" value="Unassembled WGS sequence"/>
</dbReference>
<protein>
    <recommendedName>
        <fullName evidence="1">Reverse transcriptase zinc-binding domain-containing protein</fullName>
    </recommendedName>
</protein>
<gene>
    <name evidence="2" type="ORF">glysoja_045754</name>
</gene>
<feature type="non-terminal residue" evidence="2">
    <location>
        <position position="1"/>
    </location>
</feature>
<evidence type="ECO:0000259" key="1">
    <source>
        <dbReference type="Pfam" id="PF13966"/>
    </source>
</evidence>
<reference evidence="2" key="1">
    <citation type="submission" date="2014-07" db="EMBL/GenBank/DDBJ databases">
        <title>Identification of a novel salt tolerance gene in wild soybean by whole-genome sequencing.</title>
        <authorList>
            <person name="Lam H.-M."/>
            <person name="Qi X."/>
            <person name="Li M.-W."/>
            <person name="Liu X."/>
            <person name="Xie M."/>
            <person name="Ni M."/>
            <person name="Xu X."/>
        </authorList>
    </citation>
    <scope>NUCLEOTIDE SEQUENCE [LARGE SCALE GENOMIC DNA]</scope>
    <source>
        <tissue evidence="2">Root</tissue>
    </source>
</reference>
<accession>A0A0B2P006</accession>
<feature type="domain" description="Reverse transcriptase zinc-binding" evidence="1">
    <location>
        <begin position="9"/>
        <end position="97"/>
    </location>
</feature>
<feature type="non-terminal residue" evidence="2">
    <location>
        <position position="193"/>
    </location>
</feature>
<dbReference type="EMBL" id="KN670131">
    <property type="protein sequence ID" value="KHN02645.1"/>
    <property type="molecule type" value="Genomic_DNA"/>
</dbReference>
<name>A0A0B2P006_GLYSO</name>
<sequence>WRADPTGMYSTRSAYRLLSNLNSAASDGRSFQLIWKLNIPPKAAIFTWRLLKDRLPTRANLHRRNVGLQEVTCPLCHVEQEEAGHLFFHCSQTNGLWWESLRWIQVSGVFPASPASHFSLFCDGLDVGRHHSRWCGWWIALTFAIWKHRNLLIFQGIPFVSSKVMEDTLFLAWSWYKARDKDFNIPFNHWSSN</sequence>
<dbReference type="AlphaFoldDB" id="A0A0B2P006"/>
<dbReference type="InterPro" id="IPR026960">
    <property type="entry name" value="RVT-Znf"/>
</dbReference>
<organism evidence="2">
    <name type="scientific">Glycine soja</name>
    <name type="common">Wild soybean</name>
    <dbReference type="NCBI Taxonomy" id="3848"/>
    <lineage>
        <taxon>Eukaryota</taxon>
        <taxon>Viridiplantae</taxon>
        <taxon>Streptophyta</taxon>
        <taxon>Embryophyta</taxon>
        <taxon>Tracheophyta</taxon>
        <taxon>Spermatophyta</taxon>
        <taxon>Magnoliopsida</taxon>
        <taxon>eudicotyledons</taxon>
        <taxon>Gunneridae</taxon>
        <taxon>Pentapetalae</taxon>
        <taxon>rosids</taxon>
        <taxon>fabids</taxon>
        <taxon>Fabales</taxon>
        <taxon>Fabaceae</taxon>
        <taxon>Papilionoideae</taxon>
        <taxon>50 kb inversion clade</taxon>
        <taxon>NPAAA clade</taxon>
        <taxon>indigoferoid/millettioid clade</taxon>
        <taxon>Phaseoleae</taxon>
        <taxon>Glycine</taxon>
        <taxon>Glycine subgen. Soja</taxon>
    </lineage>
</organism>